<name>A0A6M3LQ52_9ZZZZ</name>
<sequence>MALEHVERYRRLYSRDEYTLQKGDDFRVQRKIGSADYENMLDYEAVEDATVVECTVDIIAPHTGTV</sequence>
<organism evidence="1">
    <name type="scientific">viral metagenome</name>
    <dbReference type="NCBI Taxonomy" id="1070528"/>
    <lineage>
        <taxon>unclassified sequences</taxon>
        <taxon>metagenomes</taxon>
        <taxon>organismal metagenomes</taxon>
    </lineage>
</organism>
<dbReference type="EMBL" id="MT143496">
    <property type="protein sequence ID" value="QJA97467.1"/>
    <property type="molecule type" value="Genomic_DNA"/>
</dbReference>
<dbReference type="AlphaFoldDB" id="A0A6M3LQ52"/>
<reference evidence="1" key="1">
    <citation type="submission" date="2020-03" db="EMBL/GenBank/DDBJ databases">
        <title>The deep terrestrial virosphere.</title>
        <authorList>
            <person name="Holmfeldt K."/>
            <person name="Nilsson E."/>
            <person name="Simone D."/>
            <person name="Lopez-Fernandez M."/>
            <person name="Wu X."/>
            <person name="de Brujin I."/>
            <person name="Lundin D."/>
            <person name="Andersson A."/>
            <person name="Bertilsson S."/>
            <person name="Dopson M."/>
        </authorList>
    </citation>
    <scope>NUCLEOTIDE SEQUENCE</scope>
    <source>
        <strain evidence="1">MM415B06218</strain>
    </source>
</reference>
<accession>A0A6M3LQ52</accession>
<proteinExistence type="predicted"/>
<protein>
    <submittedName>
        <fullName evidence="1">Uncharacterized protein</fullName>
    </submittedName>
</protein>
<evidence type="ECO:0000313" key="1">
    <source>
        <dbReference type="EMBL" id="QJA97467.1"/>
    </source>
</evidence>
<gene>
    <name evidence="1" type="ORF">MM415B06218_0005</name>
</gene>